<dbReference type="InterPro" id="IPR023214">
    <property type="entry name" value="HAD_sf"/>
</dbReference>
<dbReference type="SUPFAM" id="SSF56784">
    <property type="entry name" value="HAD-like"/>
    <property type="match status" value="1"/>
</dbReference>
<dbReference type="PRINTS" id="PR00413">
    <property type="entry name" value="HADHALOGNASE"/>
</dbReference>
<protein>
    <submittedName>
        <fullName evidence="1">HAD family hydrolase</fullName>
    </submittedName>
</protein>
<sequence>MRFEVDAILFDIDGTLIDSTPAVNRSWTTWAKSRGFDADAVLAVCHGRRSTDTLSDLLPEGEVAEAAAEVYALEMAELDSVVALPRAGELLASLPPSRWAAVTSGPRGLMQARLAAAGIPVPETLVTAEDVVVGKPDPEGYRKAAEILGVDPARCLVVEDAPAGLKAGRASGARVLAVATSHDAVELTDADAVVADLTAVSVTAGDAGLTVAVAEAPVG</sequence>
<dbReference type="AlphaFoldDB" id="A0A5J5KYM4"/>
<evidence type="ECO:0000313" key="2">
    <source>
        <dbReference type="Proteomes" id="UP000325957"/>
    </source>
</evidence>
<dbReference type="OrthoDB" id="9800058at2"/>
<dbReference type="EMBL" id="SZWF01000005">
    <property type="protein sequence ID" value="KAA9394632.1"/>
    <property type="molecule type" value="Genomic_DNA"/>
</dbReference>
<dbReference type="NCBIfam" id="TIGR01509">
    <property type="entry name" value="HAD-SF-IA-v3"/>
    <property type="match status" value="1"/>
</dbReference>
<dbReference type="PANTHER" id="PTHR43481:SF4">
    <property type="entry name" value="GLYCEROL-1-PHOSPHATE PHOSPHOHYDROLASE 1-RELATED"/>
    <property type="match status" value="1"/>
</dbReference>
<dbReference type="Gene3D" id="3.40.50.1000">
    <property type="entry name" value="HAD superfamily/HAD-like"/>
    <property type="match status" value="1"/>
</dbReference>
<reference evidence="1 2" key="1">
    <citation type="submission" date="2019-05" db="EMBL/GenBank/DDBJ databases">
        <title>Kocuria coralli sp. nov., a novel actinobacterium isolated from coral reef seawater.</title>
        <authorList>
            <person name="Li J."/>
        </authorList>
    </citation>
    <scope>NUCLEOTIDE SEQUENCE [LARGE SCALE GENOMIC DNA]</scope>
    <source>
        <strain evidence="1 2">SCSIO 13007</strain>
    </source>
</reference>
<dbReference type="Proteomes" id="UP000325957">
    <property type="component" value="Unassembled WGS sequence"/>
</dbReference>
<comment type="caution">
    <text evidence="1">The sequence shown here is derived from an EMBL/GenBank/DDBJ whole genome shotgun (WGS) entry which is preliminary data.</text>
</comment>
<dbReference type="InterPro" id="IPR023198">
    <property type="entry name" value="PGP-like_dom2"/>
</dbReference>
<evidence type="ECO:0000313" key="1">
    <source>
        <dbReference type="EMBL" id="KAA9394632.1"/>
    </source>
</evidence>
<dbReference type="SFLD" id="SFLDG01135">
    <property type="entry name" value="C1.5.6:_HAD__Beta-PGM__Phospha"/>
    <property type="match status" value="1"/>
</dbReference>
<dbReference type="RefSeq" id="WP_158033303.1">
    <property type="nucleotide sequence ID" value="NZ_ML708614.1"/>
</dbReference>
<gene>
    <name evidence="1" type="ORF">FCK90_05515</name>
</gene>
<dbReference type="SFLD" id="SFLDG01129">
    <property type="entry name" value="C1.5:_HAD__Beta-PGM__Phosphata"/>
    <property type="match status" value="1"/>
</dbReference>
<dbReference type="InterPro" id="IPR051806">
    <property type="entry name" value="HAD-like_SPP"/>
</dbReference>
<organism evidence="1 2">
    <name type="scientific">Kocuria coralli</name>
    <dbReference type="NCBI Taxonomy" id="1461025"/>
    <lineage>
        <taxon>Bacteria</taxon>
        <taxon>Bacillati</taxon>
        <taxon>Actinomycetota</taxon>
        <taxon>Actinomycetes</taxon>
        <taxon>Micrococcales</taxon>
        <taxon>Micrococcaceae</taxon>
        <taxon>Kocuria</taxon>
    </lineage>
</organism>
<dbReference type="Gene3D" id="1.10.150.240">
    <property type="entry name" value="Putative phosphatase, domain 2"/>
    <property type="match status" value="1"/>
</dbReference>
<dbReference type="PANTHER" id="PTHR43481">
    <property type="entry name" value="FRUCTOSE-1-PHOSPHATE PHOSPHATASE"/>
    <property type="match status" value="1"/>
</dbReference>
<proteinExistence type="predicted"/>
<keyword evidence="1" id="KW-0378">Hydrolase</keyword>
<dbReference type="Pfam" id="PF00702">
    <property type="entry name" value="Hydrolase"/>
    <property type="match status" value="1"/>
</dbReference>
<dbReference type="SFLD" id="SFLDS00003">
    <property type="entry name" value="Haloacid_Dehalogenase"/>
    <property type="match status" value="1"/>
</dbReference>
<dbReference type="InterPro" id="IPR006439">
    <property type="entry name" value="HAD-SF_hydro_IA"/>
</dbReference>
<dbReference type="InterPro" id="IPR036412">
    <property type="entry name" value="HAD-like_sf"/>
</dbReference>
<name>A0A5J5KYM4_9MICC</name>
<keyword evidence="2" id="KW-1185">Reference proteome</keyword>
<dbReference type="GO" id="GO:0050308">
    <property type="term" value="F:sugar-phosphatase activity"/>
    <property type="evidence" value="ECO:0007669"/>
    <property type="project" value="TreeGrafter"/>
</dbReference>
<accession>A0A5J5KYM4</accession>